<dbReference type="GO" id="GO:0006760">
    <property type="term" value="P:folic acid-containing compound metabolic process"/>
    <property type="evidence" value="ECO:0007669"/>
    <property type="project" value="InterPro"/>
</dbReference>
<dbReference type="AlphaFoldDB" id="A0A1M7RQP1"/>
<proteinExistence type="predicted"/>
<dbReference type="EMBL" id="FRDF01000001">
    <property type="protein sequence ID" value="SHN48549.1"/>
    <property type="molecule type" value="Genomic_DNA"/>
</dbReference>
<keyword evidence="3" id="KW-1185">Reference proteome</keyword>
<feature type="domain" description="Dihydroneopterin aldolase/epimerase" evidence="1">
    <location>
        <begin position="10"/>
        <end position="123"/>
    </location>
</feature>
<dbReference type="SUPFAM" id="SSF55620">
    <property type="entry name" value="Tetrahydrobiopterin biosynthesis enzymes-like"/>
    <property type="match status" value="1"/>
</dbReference>
<protein>
    <submittedName>
        <fullName evidence="2">Dihydroneopterin aldolase</fullName>
    </submittedName>
</protein>
<dbReference type="RefSeq" id="WP_072672792.1">
    <property type="nucleotide sequence ID" value="NZ_FRDF01000001.1"/>
</dbReference>
<gene>
    <name evidence="2" type="ORF">SAMN02745193_00199</name>
</gene>
<dbReference type="OrthoDB" id="7504167at2"/>
<dbReference type="GO" id="GO:0004150">
    <property type="term" value="F:dihydroneopterin aldolase activity"/>
    <property type="evidence" value="ECO:0007669"/>
    <property type="project" value="InterPro"/>
</dbReference>
<evidence type="ECO:0000313" key="3">
    <source>
        <dbReference type="Proteomes" id="UP000184391"/>
    </source>
</evidence>
<evidence type="ECO:0000259" key="1">
    <source>
        <dbReference type="SMART" id="SM00905"/>
    </source>
</evidence>
<evidence type="ECO:0000313" key="2">
    <source>
        <dbReference type="EMBL" id="SHN48549.1"/>
    </source>
</evidence>
<dbReference type="STRING" id="198312.SAMN02745193_00199"/>
<dbReference type="Gene3D" id="3.30.1130.10">
    <property type="match status" value="1"/>
</dbReference>
<name>A0A1M7RQP1_9SPHN</name>
<organism evidence="2 3">
    <name type="scientific">Erythrobacter sanguineus</name>
    <dbReference type="NCBI Taxonomy" id="198312"/>
    <lineage>
        <taxon>Bacteria</taxon>
        <taxon>Pseudomonadati</taxon>
        <taxon>Pseudomonadota</taxon>
        <taxon>Alphaproteobacteria</taxon>
        <taxon>Sphingomonadales</taxon>
        <taxon>Erythrobacteraceae</taxon>
        <taxon>Erythrobacter/Porphyrobacter group</taxon>
        <taxon>Erythrobacter</taxon>
    </lineage>
</organism>
<dbReference type="NCBIfam" id="TIGR00526">
    <property type="entry name" value="folB_dom"/>
    <property type="match status" value="1"/>
</dbReference>
<dbReference type="InterPro" id="IPR043133">
    <property type="entry name" value="GTP-CH-I_C/QueF"/>
</dbReference>
<dbReference type="SMART" id="SM00905">
    <property type="entry name" value="FolB"/>
    <property type="match status" value="1"/>
</dbReference>
<accession>A0A1M7RQP1</accession>
<dbReference type="Proteomes" id="UP000184391">
    <property type="component" value="Unassembled WGS sequence"/>
</dbReference>
<reference evidence="3" key="1">
    <citation type="submission" date="2016-12" db="EMBL/GenBank/DDBJ databases">
        <authorList>
            <person name="Varghese N."/>
            <person name="Submissions S."/>
        </authorList>
    </citation>
    <scope>NUCLEOTIDE SEQUENCE [LARGE SCALE GENOMIC DNA]</scope>
    <source>
        <strain evidence="3">DSM 11032</strain>
    </source>
</reference>
<sequence length="132" mass="14404">MTSRTDSLTLEVNDLVVDVLTGIYSEETGKPQPLRISIAARYEVADRYDPDTPLDASKNYMDLKFAASGGLPAGVHFKLIEAVADHICETLFVQDARVQAVTVKIVKLAIAEADEQIGITLHRERPANHGAD</sequence>
<dbReference type="InterPro" id="IPR006157">
    <property type="entry name" value="FolB_dom"/>
</dbReference>
<dbReference type="Pfam" id="PF02152">
    <property type="entry name" value="FolB"/>
    <property type="match status" value="1"/>
</dbReference>